<comment type="caution">
    <text evidence="5">The sequence shown here is derived from an EMBL/GenBank/DDBJ whole genome shotgun (WGS) entry which is preliminary data.</text>
</comment>
<dbReference type="GO" id="GO:0005634">
    <property type="term" value="C:nucleus"/>
    <property type="evidence" value="ECO:0007669"/>
    <property type="project" value="UniProtKB-SubCell"/>
</dbReference>
<sequence length="239" mass="27237">MAEEHTLSYYLMKAEPDSRVVKGKDVKFSVDDFEQVKVTAWEGVRNYQARNFMQKMKVLFYHSNTKIPGIAGFAEVAKEAYPDQTAWDKNHPYYDEKSKADSPRWYMVDVRFVSRAVNFVPLALLRYLSTLIDPPAEMAYLTEDDLKAIKNMPLLNRGRLSVQQINKGAWDTISKIATNGFEGLENYGLTSTNPKRKRKGDTTALAGDILEHDEGNGGETLMSEKANTREIRKSKRAKK</sequence>
<evidence type="ECO:0000256" key="2">
    <source>
        <dbReference type="ARBA" id="ARBA00023242"/>
    </source>
</evidence>
<dbReference type="AlphaFoldDB" id="A0AAV4ZXW8"/>
<dbReference type="InterPro" id="IPR047197">
    <property type="entry name" value="THYN1-like_EVE"/>
</dbReference>
<dbReference type="Pfam" id="PF01878">
    <property type="entry name" value="EVE"/>
    <property type="match status" value="1"/>
</dbReference>
<feature type="domain" description="EVE" evidence="4">
    <location>
        <begin position="9"/>
        <end position="175"/>
    </location>
</feature>
<dbReference type="InterPro" id="IPR015947">
    <property type="entry name" value="PUA-like_sf"/>
</dbReference>
<evidence type="ECO:0000256" key="3">
    <source>
        <dbReference type="SAM" id="MobiDB-lite"/>
    </source>
</evidence>
<protein>
    <recommendedName>
        <fullName evidence="4">EVE domain-containing protein</fullName>
    </recommendedName>
</protein>
<dbReference type="InterPro" id="IPR052181">
    <property type="entry name" value="5hmC_binding"/>
</dbReference>
<dbReference type="PANTHER" id="PTHR14087:SF7">
    <property type="entry name" value="THYMOCYTE NUCLEAR PROTEIN 1"/>
    <property type="match status" value="1"/>
</dbReference>
<evidence type="ECO:0000313" key="6">
    <source>
        <dbReference type="Proteomes" id="UP001050691"/>
    </source>
</evidence>
<gene>
    <name evidence="5" type="ORF">Clacol_001250</name>
</gene>
<feature type="region of interest" description="Disordered" evidence="3">
    <location>
        <begin position="190"/>
        <end position="239"/>
    </location>
</feature>
<evidence type="ECO:0000256" key="1">
    <source>
        <dbReference type="ARBA" id="ARBA00004123"/>
    </source>
</evidence>
<dbReference type="InterPro" id="IPR002740">
    <property type="entry name" value="EVE_domain"/>
</dbReference>
<keyword evidence="6" id="KW-1185">Reference proteome</keyword>
<dbReference type="Proteomes" id="UP001050691">
    <property type="component" value="Unassembled WGS sequence"/>
</dbReference>
<dbReference type="PANTHER" id="PTHR14087">
    <property type="entry name" value="THYMOCYTE NUCLEAR PROTEIN 1"/>
    <property type="match status" value="1"/>
</dbReference>
<comment type="subcellular location">
    <subcellularLocation>
        <location evidence="1">Nucleus</location>
    </subcellularLocation>
</comment>
<evidence type="ECO:0000313" key="5">
    <source>
        <dbReference type="EMBL" id="GJJ07051.1"/>
    </source>
</evidence>
<name>A0AAV4ZXW8_9AGAM</name>
<reference evidence="5" key="1">
    <citation type="submission" date="2021-10" db="EMBL/GenBank/DDBJ databases">
        <title>De novo Genome Assembly of Clathrus columnatus (Basidiomycota, Fungi) Using Illumina and Nanopore Sequence Data.</title>
        <authorList>
            <person name="Ogiso-Tanaka E."/>
            <person name="Itagaki H."/>
            <person name="Hosoya T."/>
            <person name="Hosaka K."/>
        </authorList>
    </citation>
    <scope>NUCLEOTIDE SEQUENCE</scope>
    <source>
        <strain evidence="5">MO-923</strain>
    </source>
</reference>
<dbReference type="EMBL" id="BPWL01000002">
    <property type="protein sequence ID" value="GJJ07051.1"/>
    <property type="molecule type" value="Genomic_DNA"/>
</dbReference>
<proteinExistence type="predicted"/>
<dbReference type="Gene3D" id="3.10.590.10">
    <property type="entry name" value="ph1033 like domains"/>
    <property type="match status" value="1"/>
</dbReference>
<accession>A0AAV4ZXW8</accession>
<keyword evidence="2" id="KW-0539">Nucleus</keyword>
<evidence type="ECO:0000259" key="4">
    <source>
        <dbReference type="Pfam" id="PF01878"/>
    </source>
</evidence>
<dbReference type="SUPFAM" id="SSF88697">
    <property type="entry name" value="PUA domain-like"/>
    <property type="match status" value="1"/>
</dbReference>
<organism evidence="5 6">
    <name type="scientific">Clathrus columnatus</name>
    <dbReference type="NCBI Taxonomy" id="1419009"/>
    <lineage>
        <taxon>Eukaryota</taxon>
        <taxon>Fungi</taxon>
        <taxon>Dikarya</taxon>
        <taxon>Basidiomycota</taxon>
        <taxon>Agaricomycotina</taxon>
        <taxon>Agaricomycetes</taxon>
        <taxon>Phallomycetidae</taxon>
        <taxon>Phallales</taxon>
        <taxon>Clathraceae</taxon>
        <taxon>Clathrus</taxon>
    </lineage>
</organism>
<dbReference type="CDD" id="cd21133">
    <property type="entry name" value="EVE"/>
    <property type="match status" value="1"/>
</dbReference>
<dbReference type="FunFam" id="3.10.590.10:FF:000006">
    <property type="entry name" value="Chromosome 7, whole genome shotgun sequence"/>
    <property type="match status" value="1"/>
</dbReference>